<dbReference type="RefSeq" id="WP_068693148.1">
    <property type="nucleotide sequence ID" value="NZ_CP063196.1"/>
</dbReference>
<proteinExistence type="predicted"/>
<accession>A0A399G3W3</accession>
<organism evidence="1 2">
    <name type="scientific">Thermobifida halotolerans</name>
    <dbReference type="NCBI Taxonomy" id="483545"/>
    <lineage>
        <taxon>Bacteria</taxon>
        <taxon>Bacillati</taxon>
        <taxon>Actinomycetota</taxon>
        <taxon>Actinomycetes</taxon>
        <taxon>Streptosporangiales</taxon>
        <taxon>Nocardiopsidaceae</taxon>
        <taxon>Thermobifida</taxon>
    </lineage>
</organism>
<dbReference type="Pfam" id="PF17885">
    <property type="entry name" value="Smoa_sbd"/>
    <property type="match status" value="1"/>
</dbReference>
<protein>
    <submittedName>
        <fullName evidence="1">Oxygenase</fullName>
    </submittedName>
</protein>
<dbReference type="Gene3D" id="3.50.50.60">
    <property type="entry name" value="FAD/NAD(P)-binding domain"/>
    <property type="match status" value="3"/>
</dbReference>
<dbReference type="OrthoDB" id="3414915at2"/>
<dbReference type="Proteomes" id="UP000265719">
    <property type="component" value="Chromosome"/>
</dbReference>
<gene>
    <name evidence="1" type="ORF">NI17_007550</name>
</gene>
<evidence type="ECO:0000313" key="1">
    <source>
        <dbReference type="EMBL" id="UOE21009.1"/>
    </source>
</evidence>
<keyword evidence="2" id="KW-1185">Reference proteome</keyword>
<reference evidence="1" key="1">
    <citation type="submission" date="2020-10" db="EMBL/GenBank/DDBJ databases">
        <title>De novo genome project of the cellulose decomposer Thermobifida halotolerans type strain.</title>
        <authorList>
            <person name="Nagy I."/>
            <person name="Horvath B."/>
            <person name="Kukolya J."/>
            <person name="Nagy I."/>
            <person name="Orsini M."/>
        </authorList>
    </citation>
    <scope>NUCLEOTIDE SEQUENCE</scope>
    <source>
        <strain evidence="1">DSM 44931</strain>
    </source>
</reference>
<dbReference type="EMBL" id="CP063196">
    <property type="protein sequence ID" value="UOE21009.1"/>
    <property type="molecule type" value="Genomic_DNA"/>
</dbReference>
<dbReference type="InterPro" id="IPR041654">
    <property type="entry name" value="StyA_sbd"/>
</dbReference>
<sequence>MSPSSSPRVLIVGAGQSGLYLGHRLLDHGFGVELATNQTSLEIRDGRASVTQFSWPSTRALEEQAGLDLWKEQAPRFERVNMSLRPPTGDWVEYSGRFDASPVAQRVGGYAVSVDRRVKMADWLENLEDKGAKVHIQTTTPEDLRYYVRMYDLVVIAVGAGGLGALFDVEPDRSSGAHERVMTQAFLDGVTWQGEQQFDVYSTNGGEVYFTPVLTAEGEATSVTMLSTPGGALDAEGMAGRNPAPLLAGMQTLLGKVMPDVGERIAHLGVDDLVGGPKGIAYSRFTPAVRKPVALVDGTPVLGMADVVVTSDPVAGQGWANSTFCAQSYADAILAHSSRGGRFDEEFMTATFEDFYQDRGRHAAVFSDMVHGFWRGEIPEHFGELVEAALRYQQVADRWIGGFDDPADYERWMFDPEAARAYIAEVAAKTG</sequence>
<evidence type="ECO:0000313" key="2">
    <source>
        <dbReference type="Proteomes" id="UP000265719"/>
    </source>
</evidence>
<name>A0A399G3W3_9ACTN</name>
<dbReference type="KEGG" id="thao:NI17_007550"/>
<dbReference type="InterPro" id="IPR036188">
    <property type="entry name" value="FAD/NAD-bd_sf"/>
</dbReference>
<dbReference type="SUPFAM" id="SSF51905">
    <property type="entry name" value="FAD/NAD(P)-binding domain"/>
    <property type="match status" value="1"/>
</dbReference>
<dbReference type="AlphaFoldDB" id="A0A399G3W3"/>